<name>A0AAD4W8H3_PRUDU</name>
<evidence type="ECO:0000313" key="2">
    <source>
        <dbReference type="Proteomes" id="UP001054821"/>
    </source>
</evidence>
<organism evidence="1 2">
    <name type="scientific">Prunus dulcis</name>
    <name type="common">Almond</name>
    <name type="synonym">Amygdalus dulcis</name>
    <dbReference type="NCBI Taxonomy" id="3755"/>
    <lineage>
        <taxon>Eukaryota</taxon>
        <taxon>Viridiplantae</taxon>
        <taxon>Streptophyta</taxon>
        <taxon>Embryophyta</taxon>
        <taxon>Tracheophyta</taxon>
        <taxon>Spermatophyta</taxon>
        <taxon>Magnoliopsida</taxon>
        <taxon>eudicotyledons</taxon>
        <taxon>Gunneridae</taxon>
        <taxon>Pentapetalae</taxon>
        <taxon>rosids</taxon>
        <taxon>fabids</taxon>
        <taxon>Rosales</taxon>
        <taxon>Rosaceae</taxon>
        <taxon>Amygdaloideae</taxon>
        <taxon>Amygdaleae</taxon>
        <taxon>Prunus</taxon>
    </lineage>
</organism>
<dbReference type="AlphaFoldDB" id="A0AAD4W8H3"/>
<dbReference type="EMBL" id="JAJFAZ020000003">
    <property type="protein sequence ID" value="KAI5337516.1"/>
    <property type="molecule type" value="Genomic_DNA"/>
</dbReference>
<protein>
    <recommendedName>
        <fullName evidence="3">F-box domain-containing protein</fullName>
    </recommendedName>
</protein>
<keyword evidence="2" id="KW-1185">Reference proteome</keyword>
<dbReference type="Proteomes" id="UP001054821">
    <property type="component" value="Chromosome 3"/>
</dbReference>
<reference evidence="1 2" key="1">
    <citation type="journal article" date="2022" name="G3 (Bethesda)">
        <title>Whole-genome sequence and methylome profiling of the almond [Prunus dulcis (Mill.) D.A. Webb] cultivar 'Nonpareil'.</title>
        <authorList>
            <person name="D'Amico-Willman K.M."/>
            <person name="Ouma W.Z."/>
            <person name="Meulia T."/>
            <person name="Sideli G.M."/>
            <person name="Gradziel T.M."/>
            <person name="Fresnedo-Ramirez J."/>
        </authorList>
    </citation>
    <scope>NUCLEOTIDE SEQUENCE [LARGE SCALE GENOMIC DNA]</scope>
    <source>
        <strain evidence="1">Clone GOH B32 T37-40</strain>
    </source>
</reference>
<evidence type="ECO:0008006" key="3">
    <source>
        <dbReference type="Google" id="ProtNLM"/>
    </source>
</evidence>
<sequence>MPCLPAELLIDIVPRLSPKDLPLLTRDLIFGYCNGLVCIQNGEGFLLWNPSIQKFKIEFLLEFTDYDLFSGFGLLIDGAHVGRENTERKLGEEEDEN</sequence>
<accession>A0AAD4W8H3</accession>
<comment type="caution">
    <text evidence="1">The sequence shown here is derived from an EMBL/GenBank/DDBJ whole genome shotgun (WGS) entry which is preliminary data.</text>
</comment>
<proteinExistence type="predicted"/>
<gene>
    <name evidence="1" type="ORF">L3X38_016787</name>
</gene>
<evidence type="ECO:0000313" key="1">
    <source>
        <dbReference type="EMBL" id="KAI5337516.1"/>
    </source>
</evidence>